<evidence type="ECO:0000256" key="4">
    <source>
        <dbReference type="ARBA" id="ARBA00022692"/>
    </source>
</evidence>
<evidence type="ECO:0000256" key="7">
    <source>
        <dbReference type="SAM" id="Phobius"/>
    </source>
</evidence>
<protein>
    <submittedName>
        <fullName evidence="8">Substrate-specific component NikM of nickel ECF transporter</fullName>
    </submittedName>
</protein>
<evidence type="ECO:0000313" key="8">
    <source>
        <dbReference type="EMBL" id="CAA9311924.1"/>
    </source>
</evidence>
<evidence type="ECO:0000256" key="1">
    <source>
        <dbReference type="ARBA" id="ARBA00004651"/>
    </source>
</evidence>
<evidence type="ECO:0000256" key="3">
    <source>
        <dbReference type="ARBA" id="ARBA00022475"/>
    </source>
</evidence>
<dbReference type="EMBL" id="CADCUB010000033">
    <property type="protein sequence ID" value="CAA9311924.1"/>
    <property type="molecule type" value="Genomic_DNA"/>
</dbReference>
<feature type="transmembrane region" description="Helical" evidence="7">
    <location>
        <begin position="12"/>
        <end position="31"/>
    </location>
</feature>
<keyword evidence="5 7" id="KW-1133">Transmembrane helix</keyword>
<gene>
    <name evidence="8" type="ORF">AVDCRST_MAG07-660</name>
</gene>
<evidence type="ECO:0000256" key="6">
    <source>
        <dbReference type="ARBA" id="ARBA00023136"/>
    </source>
</evidence>
<dbReference type="GO" id="GO:0005886">
    <property type="term" value="C:plasma membrane"/>
    <property type="evidence" value="ECO:0007669"/>
    <property type="project" value="UniProtKB-SubCell"/>
</dbReference>
<evidence type="ECO:0000256" key="2">
    <source>
        <dbReference type="ARBA" id="ARBA00022448"/>
    </source>
</evidence>
<organism evidence="8">
    <name type="scientific">uncultured Frankineae bacterium</name>
    <dbReference type="NCBI Taxonomy" id="437475"/>
    <lineage>
        <taxon>Bacteria</taxon>
        <taxon>Bacillati</taxon>
        <taxon>Actinomycetota</taxon>
        <taxon>Actinomycetes</taxon>
        <taxon>Frankiales</taxon>
        <taxon>environmental samples</taxon>
    </lineage>
</organism>
<dbReference type="Gene3D" id="1.10.1760.20">
    <property type="match status" value="1"/>
</dbReference>
<keyword evidence="4 7" id="KW-0812">Transmembrane</keyword>
<feature type="transmembrane region" description="Helical" evidence="7">
    <location>
        <begin position="43"/>
        <end position="61"/>
    </location>
</feature>
<keyword evidence="3" id="KW-1003">Cell membrane</keyword>
<dbReference type="PANTHER" id="PTHR34229">
    <property type="entry name" value="METAL TRANSPORT PROTEIN HI_1621-RELATED"/>
    <property type="match status" value="1"/>
</dbReference>
<dbReference type="PANTHER" id="PTHR34229:SF1">
    <property type="entry name" value="METAL TRANSPORT PROTEIN HI_1621-RELATED"/>
    <property type="match status" value="1"/>
</dbReference>
<sequence length="237" mass="23858">MGRTAVHIPDGFIDAPTSIAFGVAAVAGLGYCLRRGSAELDERAAPLAGLTAAFVFAGQMLNFPVAAGTSGHLLGGVLAAVLVGPWIGATCLAVVLLLQALFFADGGLTALGLSTVNMSFVGALGGYLVYRGVLRVLPQRRASVPIAAAVAAALSVPLAAASFVLQFALGGTVEDLSLTAVLAAMVGVHVLIGIGEAVITFLTVGLVMSSRPDLVHGARGVLRRERAAETAAVRSTA</sequence>
<feature type="transmembrane region" description="Helical" evidence="7">
    <location>
        <begin position="108"/>
        <end position="130"/>
    </location>
</feature>
<evidence type="ECO:0000256" key="5">
    <source>
        <dbReference type="ARBA" id="ARBA00022989"/>
    </source>
</evidence>
<dbReference type="AlphaFoldDB" id="A0A6J4KS47"/>
<feature type="transmembrane region" description="Helical" evidence="7">
    <location>
        <begin position="142"/>
        <end position="169"/>
    </location>
</feature>
<dbReference type="GO" id="GO:0000041">
    <property type="term" value="P:transition metal ion transport"/>
    <property type="evidence" value="ECO:0007669"/>
    <property type="project" value="InterPro"/>
</dbReference>
<dbReference type="InterPro" id="IPR002751">
    <property type="entry name" value="CbiM/NikMN"/>
</dbReference>
<reference evidence="8" key="1">
    <citation type="submission" date="2020-02" db="EMBL/GenBank/DDBJ databases">
        <authorList>
            <person name="Meier V. D."/>
        </authorList>
    </citation>
    <scope>NUCLEOTIDE SEQUENCE</scope>
    <source>
        <strain evidence="8">AVDCRST_MAG07</strain>
    </source>
</reference>
<keyword evidence="2" id="KW-0813">Transport</keyword>
<comment type="subcellular location">
    <subcellularLocation>
        <location evidence="1">Cell membrane</location>
        <topology evidence="1">Multi-pass membrane protein</topology>
    </subcellularLocation>
</comment>
<accession>A0A6J4KS47</accession>
<proteinExistence type="predicted"/>
<feature type="transmembrane region" description="Helical" evidence="7">
    <location>
        <begin position="181"/>
        <end position="207"/>
    </location>
</feature>
<feature type="transmembrane region" description="Helical" evidence="7">
    <location>
        <begin position="73"/>
        <end position="102"/>
    </location>
</feature>
<dbReference type="Pfam" id="PF01891">
    <property type="entry name" value="CbiM"/>
    <property type="match status" value="1"/>
</dbReference>
<name>A0A6J4KS47_9ACTN</name>
<keyword evidence="6 7" id="KW-0472">Membrane</keyword>